<proteinExistence type="predicted"/>
<dbReference type="EMBL" id="GGFJ01011831">
    <property type="protein sequence ID" value="MBW60972.1"/>
    <property type="molecule type" value="Transcribed_RNA"/>
</dbReference>
<keyword evidence="1" id="KW-0732">Signal</keyword>
<protein>
    <submittedName>
        <fullName evidence="2">Putative secreted protein</fullName>
    </submittedName>
</protein>
<accession>A0A2M4C6K9</accession>
<reference evidence="2" key="1">
    <citation type="submission" date="2018-01" db="EMBL/GenBank/DDBJ databases">
        <title>An insight into the sialome of Amazonian anophelines.</title>
        <authorList>
            <person name="Ribeiro J.M."/>
            <person name="Scarpassa V."/>
            <person name="Calvo E."/>
        </authorList>
    </citation>
    <scope>NUCLEOTIDE SEQUENCE</scope>
    <source>
        <tissue evidence="2">Salivary glands</tissue>
    </source>
</reference>
<name>A0A2M4C6K9_9DIPT</name>
<organism evidence="2">
    <name type="scientific">Anopheles marajoara</name>
    <dbReference type="NCBI Taxonomy" id="58244"/>
    <lineage>
        <taxon>Eukaryota</taxon>
        <taxon>Metazoa</taxon>
        <taxon>Ecdysozoa</taxon>
        <taxon>Arthropoda</taxon>
        <taxon>Hexapoda</taxon>
        <taxon>Insecta</taxon>
        <taxon>Pterygota</taxon>
        <taxon>Neoptera</taxon>
        <taxon>Endopterygota</taxon>
        <taxon>Diptera</taxon>
        <taxon>Nematocera</taxon>
        <taxon>Culicoidea</taxon>
        <taxon>Culicidae</taxon>
        <taxon>Anophelinae</taxon>
        <taxon>Anopheles</taxon>
    </lineage>
</organism>
<dbReference type="AlphaFoldDB" id="A0A2M4C6K9"/>
<feature type="signal peptide" evidence="1">
    <location>
        <begin position="1"/>
        <end position="22"/>
    </location>
</feature>
<evidence type="ECO:0000313" key="2">
    <source>
        <dbReference type="EMBL" id="MBW60972.1"/>
    </source>
</evidence>
<evidence type="ECO:0000256" key="1">
    <source>
        <dbReference type="SAM" id="SignalP"/>
    </source>
</evidence>
<sequence>MVMMQVALLAAALCALAGPTLPKVKAAGGSWGEVEINIMTHHPTVISVGKGGGTVQKVCFECKRTNSCSGGNLLGRGPSVWPNFPYHTHIHRCQSQHPLGVTQLNCEPLAGWPLLAGKPPLWCYLLSSRHLSFRYSFL</sequence>
<feature type="chain" id="PRO_5014663061" evidence="1">
    <location>
        <begin position="23"/>
        <end position="138"/>
    </location>
</feature>